<feature type="compositionally biased region" description="Low complexity" evidence="1">
    <location>
        <begin position="14"/>
        <end position="35"/>
    </location>
</feature>
<evidence type="ECO:0000313" key="2">
    <source>
        <dbReference type="EMBL" id="OEU10291.1"/>
    </source>
</evidence>
<gene>
    <name evidence="2" type="ORF">FRACYDRAFT_247222</name>
</gene>
<dbReference type="KEGG" id="fcy:FRACYDRAFT_247222"/>
<dbReference type="InParanoid" id="A0A1E7EWE9"/>
<accession>A0A1E7EWE9</accession>
<name>A0A1E7EWE9_9STRA</name>
<feature type="region of interest" description="Disordered" evidence="1">
    <location>
        <begin position="1"/>
        <end position="54"/>
    </location>
</feature>
<proteinExistence type="predicted"/>
<protein>
    <submittedName>
        <fullName evidence="2">Uncharacterized protein</fullName>
    </submittedName>
</protein>
<evidence type="ECO:0000313" key="3">
    <source>
        <dbReference type="Proteomes" id="UP000095751"/>
    </source>
</evidence>
<dbReference type="Proteomes" id="UP000095751">
    <property type="component" value="Unassembled WGS sequence"/>
</dbReference>
<dbReference type="EMBL" id="KV784372">
    <property type="protein sequence ID" value="OEU10291.1"/>
    <property type="molecule type" value="Genomic_DNA"/>
</dbReference>
<evidence type="ECO:0000256" key="1">
    <source>
        <dbReference type="SAM" id="MobiDB-lite"/>
    </source>
</evidence>
<dbReference type="AlphaFoldDB" id="A0A1E7EWE9"/>
<reference evidence="2 3" key="1">
    <citation type="submission" date="2016-09" db="EMBL/GenBank/DDBJ databases">
        <title>Extensive genetic diversity and differential bi-allelic expression allows diatom success in the polar Southern Ocean.</title>
        <authorList>
            <consortium name="DOE Joint Genome Institute"/>
            <person name="Mock T."/>
            <person name="Otillar R.P."/>
            <person name="Strauss J."/>
            <person name="Dupont C."/>
            <person name="Frickenhaus S."/>
            <person name="Maumus F."/>
            <person name="Mcmullan M."/>
            <person name="Sanges R."/>
            <person name="Schmutz J."/>
            <person name="Toseland A."/>
            <person name="Valas R."/>
            <person name="Veluchamy A."/>
            <person name="Ward B.J."/>
            <person name="Allen A."/>
            <person name="Barry K."/>
            <person name="Falciatore A."/>
            <person name="Ferrante M."/>
            <person name="Fortunato A.E."/>
            <person name="Gloeckner G."/>
            <person name="Gruber A."/>
            <person name="Hipkin R."/>
            <person name="Janech M."/>
            <person name="Kroth P."/>
            <person name="Leese F."/>
            <person name="Lindquist E."/>
            <person name="Lyon B.R."/>
            <person name="Martin J."/>
            <person name="Mayer C."/>
            <person name="Parker M."/>
            <person name="Quesneville H."/>
            <person name="Raymond J."/>
            <person name="Uhlig C."/>
            <person name="Valentin K.U."/>
            <person name="Worden A.Z."/>
            <person name="Armbrust E.V."/>
            <person name="Bowler C."/>
            <person name="Green B."/>
            <person name="Moulton V."/>
            <person name="Van Oosterhout C."/>
            <person name="Grigoriev I."/>
        </authorList>
    </citation>
    <scope>NUCLEOTIDE SEQUENCE [LARGE SCALE GENOMIC DNA]</scope>
    <source>
        <strain evidence="2 3">CCMP1102</strain>
    </source>
</reference>
<organism evidence="2 3">
    <name type="scientific">Fragilariopsis cylindrus CCMP1102</name>
    <dbReference type="NCBI Taxonomy" id="635003"/>
    <lineage>
        <taxon>Eukaryota</taxon>
        <taxon>Sar</taxon>
        <taxon>Stramenopiles</taxon>
        <taxon>Ochrophyta</taxon>
        <taxon>Bacillariophyta</taxon>
        <taxon>Bacillariophyceae</taxon>
        <taxon>Bacillariophycidae</taxon>
        <taxon>Bacillariales</taxon>
        <taxon>Bacillariaceae</taxon>
        <taxon>Fragilariopsis</taxon>
    </lineage>
</organism>
<sequence length="123" mass="13610">MAKDQDSDYDDSLNSESNESSTISSDDTDSIGSVDANAESDNESTDTNTTGYVNTHPDIVTAIKKILPAFVKVVDSEQTQYVSNIIKIRNVYRSNIFENTLKMGPLYNRASRELDTDTNTDTN</sequence>
<keyword evidence="3" id="KW-1185">Reference proteome</keyword>